<evidence type="ECO:0000313" key="4">
    <source>
        <dbReference type="Proteomes" id="UP001597094"/>
    </source>
</evidence>
<name>A0ABW3SL48_9BACT</name>
<dbReference type="Proteomes" id="UP001597094">
    <property type="component" value="Unassembled WGS sequence"/>
</dbReference>
<organism evidence="3 4">
    <name type="scientific">Pontibacter rugosus</name>
    <dbReference type="NCBI Taxonomy" id="1745966"/>
    <lineage>
        <taxon>Bacteria</taxon>
        <taxon>Pseudomonadati</taxon>
        <taxon>Bacteroidota</taxon>
        <taxon>Cytophagia</taxon>
        <taxon>Cytophagales</taxon>
        <taxon>Hymenobacteraceae</taxon>
        <taxon>Pontibacter</taxon>
    </lineage>
</organism>
<feature type="chain" id="PRO_5046754404" description="Lipoprotein" evidence="2">
    <location>
        <begin position="24"/>
        <end position="113"/>
    </location>
</feature>
<keyword evidence="4" id="KW-1185">Reference proteome</keyword>
<accession>A0ABW3SL48</accession>
<sequence length="113" mass="12965">MNKYKYFLIAVLMAGVGACTSLSEGQANMPPPARVNERVTLRNNSAETLREQMDEQASEINRKRNIEQFDSNAPAMTPNTLRPRQLPYSPIDSTRHNIYWPLYPFVQPLPTRQ</sequence>
<feature type="signal peptide" evidence="2">
    <location>
        <begin position="1"/>
        <end position="23"/>
    </location>
</feature>
<keyword evidence="2" id="KW-0732">Signal</keyword>
<dbReference type="PROSITE" id="PS51257">
    <property type="entry name" value="PROKAR_LIPOPROTEIN"/>
    <property type="match status" value="1"/>
</dbReference>
<reference evidence="4" key="1">
    <citation type="journal article" date="2019" name="Int. J. Syst. Evol. Microbiol.">
        <title>The Global Catalogue of Microorganisms (GCM) 10K type strain sequencing project: providing services to taxonomists for standard genome sequencing and annotation.</title>
        <authorList>
            <consortium name="The Broad Institute Genomics Platform"/>
            <consortium name="The Broad Institute Genome Sequencing Center for Infectious Disease"/>
            <person name="Wu L."/>
            <person name="Ma J."/>
        </authorList>
    </citation>
    <scope>NUCLEOTIDE SEQUENCE [LARGE SCALE GENOMIC DNA]</scope>
    <source>
        <strain evidence="4">JCM 31319</strain>
    </source>
</reference>
<gene>
    <name evidence="3" type="ORF">ACFQ2O_05140</name>
</gene>
<evidence type="ECO:0008006" key="5">
    <source>
        <dbReference type="Google" id="ProtNLM"/>
    </source>
</evidence>
<proteinExistence type="predicted"/>
<dbReference type="EMBL" id="JBHTLD010000028">
    <property type="protein sequence ID" value="MFD1185587.1"/>
    <property type="molecule type" value="Genomic_DNA"/>
</dbReference>
<feature type="region of interest" description="Disordered" evidence="1">
    <location>
        <begin position="69"/>
        <end position="88"/>
    </location>
</feature>
<evidence type="ECO:0000256" key="1">
    <source>
        <dbReference type="SAM" id="MobiDB-lite"/>
    </source>
</evidence>
<comment type="caution">
    <text evidence="3">The sequence shown here is derived from an EMBL/GenBank/DDBJ whole genome shotgun (WGS) entry which is preliminary data.</text>
</comment>
<evidence type="ECO:0000256" key="2">
    <source>
        <dbReference type="SAM" id="SignalP"/>
    </source>
</evidence>
<evidence type="ECO:0000313" key="3">
    <source>
        <dbReference type="EMBL" id="MFD1185587.1"/>
    </source>
</evidence>
<dbReference type="RefSeq" id="WP_377523408.1">
    <property type="nucleotide sequence ID" value="NZ_JBHTLD010000028.1"/>
</dbReference>
<protein>
    <recommendedName>
        <fullName evidence="5">Lipoprotein</fullName>
    </recommendedName>
</protein>